<comment type="similarity">
    <text evidence="3">Belongs to the glycosyltransferase 11 family.</text>
</comment>
<dbReference type="EC" id="2.4.1.-" evidence="3"/>
<dbReference type="PANTHER" id="PTHR11927">
    <property type="entry name" value="GALACTOSIDE 2-L-FUCOSYLTRANSFERASE"/>
    <property type="match status" value="1"/>
</dbReference>
<dbReference type="Proteomes" id="UP000663882">
    <property type="component" value="Unassembled WGS sequence"/>
</dbReference>
<organism evidence="7 8">
    <name type="scientific">Rotaria sordida</name>
    <dbReference type="NCBI Taxonomy" id="392033"/>
    <lineage>
        <taxon>Eukaryota</taxon>
        <taxon>Metazoa</taxon>
        <taxon>Spiralia</taxon>
        <taxon>Gnathifera</taxon>
        <taxon>Rotifera</taxon>
        <taxon>Eurotatoria</taxon>
        <taxon>Bdelloidea</taxon>
        <taxon>Philodinida</taxon>
        <taxon>Philodinidae</taxon>
        <taxon>Rotaria</taxon>
    </lineage>
</organism>
<keyword evidence="3" id="KW-0333">Golgi apparatus</keyword>
<name>A0A819ZHQ3_9BILA</name>
<dbReference type="InterPro" id="IPR002516">
    <property type="entry name" value="Glyco_trans_11"/>
</dbReference>
<reference evidence="7" key="1">
    <citation type="submission" date="2021-02" db="EMBL/GenBank/DDBJ databases">
        <authorList>
            <person name="Nowell W R."/>
        </authorList>
    </citation>
    <scope>NUCLEOTIDE SEQUENCE</scope>
</reference>
<comment type="caution">
    <text evidence="7">The sequence shown here is derived from an EMBL/GenBank/DDBJ whole genome shotgun (WGS) entry which is preliminary data.</text>
</comment>
<evidence type="ECO:0000313" key="7">
    <source>
        <dbReference type="EMBL" id="CAF4172646.1"/>
    </source>
</evidence>
<evidence type="ECO:0000256" key="3">
    <source>
        <dbReference type="RuleBase" id="RU363129"/>
    </source>
</evidence>
<dbReference type="Pfam" id="PF01531">
    <property type="entry name" value="Glyco_transf_11"/>
    <property type="match status" value="1"/>
</dbReference>
<keyword evidence="3" id="KW-0735">Signal-anchor</keyword>
<dbReference type="Proteomes" id="UP000663823">
    <property type="component" value="Unassembled WGS sequence"/>
</dbReference>
<evidence type="ECO:0000313" key="8">
    <source>
        <dbReference type="Proteomes" id="UP000663823"/>
    </source>
</evidence>
<evidence type="ECO:0000313" key="6">
    <source>
        <dbReference type="EMBL" id="CAF3551604.1"/>
    </source>
</evidence>
<dbReference type="Proteomes" id="UP000663889">
    <property type="component" value="Unassembled WGS sequence"/>
</dbReference>
<dbReference type="GO" id="GO:0008107">
    <property type="term" value="F:galactoside 2-alpha-L-fucosyltransferase activity"/>
    <property type="evidence" value="ECO:0007669"/>
    <property type="project" value="InterPro"/>
</dbReference>
<evidence type="ECO:0000256" key="2">
    <source>
        <dbReference type="ARBA" id="ARBA00022679"/>
    </source>
</evidence>
<comment type="subcellular location">
    <subcellularLocation>
        <location evidence="3">Golgi apparatus</location>
        <location evidence="3">Golgi stack membrane</location>
        <topology evidence="3">Single-pass type II membrane protein</topology>
    </subcellularLocation>
</comment>
<dbReference type="UniPathway" id="UPA00378"/>
<dbReference type="EMBL" id="CAJOBE010000047">
    <property type="protein sequence ID" value="CAF3551604.1"/>
    <property type="molecule type" value="Genomic_DNA"/>
</dbReference>
<protein>
    <recommendedName>
        <fullName evidence="3">L-Fucosyltransferase</fullName>
        <ecNumber evidence="3">2.4.1.-</ecNumber>
    </recommendedName>
</protein>
<comment type="pathway">
    <text evidence="3">Protein modification; protein glycosylation.</text>
</comment>
<gene>
    <name evidence="6" type="ORF">FNK824_LOCUS984</name>
    <name evidence="7" type="ORF">OTI717_LOCUS37282</name>
    <name evidence="4" type="ORF">RFH988_LOCUS26342</name>
    <name evidence="5" type="ORF">SEV965_LOCUS23883</name>
</gene>
<dbReference type="CDD" id="cd11301">
    <property type="entry name" value="Fut1_Fut2_like"/>
    <property type="match status" value="1"/>
</dbReference>
<dbReference type="EMBL" id="CAJOAX010017359">
    <property type="protein sequence ID" value="CAF4172646.1"/>
    <property type="molecule type" value="Genomic_DNA"/>
</dbReference>
<evidence type="ECO:0000313" key="5">
    <source>
        <dbReference type="EMBL" id="CAF1253943.1"/>
    </source>
</evidence>
<accession>A0A819ZHQ3</accession>
<dbReference type="EMBL" id="CAJNOO010002083">
    <property type="protein sequence ID" value="CAF1234421.1"/>
    <property type="molecule type" value="Genomic_DNA"/>
</dbReference>
<dbReference type="PANTHER" id="PTHR11927:SF9">
    <property type="entry name" value="L-FUCOSYLTRANSFERASE"/>
    <property type="match status" value="1"/>
</dbReference>
<evidence type="ECO:0000256" key="1">
    <source>
        <dbReference type="ARBA" id="ARBA00022676"/>
    </source>
</evidence>
<dbReference type="Proteomes" id="UP000663874">
    <property type="component" value="Unassembled WGS sequence"/>
</dbReference>
<keyword evidence="2 3" id="KW-0808">Transferase</keyword>
<sequence length="141" mass="16249">MNRSTTTCVGIHIRRGDFLLVRRASSDQYILNAMNHFVSKYHLVRFIIATDDKSYCRKLFNKRNDVIFTPNSFSAAHDLTVLTLCDHLIITVGTFGWWGAFLNNKTGEILTDSKADFSPIDVNCARDAYFPYWFSFLNHTI</sequence>
<dbReference type="GO" id="GO:0032580">
    <property type="term" value="C:Golgi cisterna membrane"/>
    <property type="evidence" value="ECO:0007669"/>
    <property type="project" value="UniProtKB-SubCell"/>
</dbReference>
<proteinExistence type="inferred from homology"/>
<keyword evidence="1 3" id="KW-0328">Glycosyltransferase</keyword>
<dbReference type="AlphaFoldDB" id="A0A819ZHQ3"/>
<keyword evidence="3" id="KW-0812">Transmembrane</keyword>
<dbReference type="GO" id="GO:0005975">
    <property type="term" value="P:carbohydrate metabolic process"/>
    <property type="evidence" value="ECO:0007669"/>
    <property type="project" value="InterPro"/>
</dbReference>
<dbReference type="Gene3D" id="3.40.50.11350">
    <property type="match status" value="1"/>
</dbReference>
<dbReference type="EMBL" id="CAJNOU010001803">
    <property type="protein sequence ID" value="CAF1253943.1"/>
    <property type="molecule type" value="Genomic_DNA"/>
</dbReference>
<evidence type="ECO:0000313" key="4">
    <source>
        <dbReference type="EMBL" id="CAF1234421.1"/>
    </source>
</evidence>
<dbReference type="OrthoDB" id="3226at2759"/>
<keyword evidence="3" id="KW-0325">Glycoprotein</keyword>